<keyword evidence="3 8" id="KW-0349">Heme</keyword>
<comment type="cofactor">
    <cofactor evidence="1 8">
        <name>heme</name>
        <dbReference type="ChEBI" id="CHEBI:30413"/>
    </cofactor>
</comment>
<feature type="transmembrane region" description="Helical" evidence="9">
    <location>
        <begin position="25"/>
        <end position="46"/>
    </location>
</feature>
<dbReference type="EMBL" id="JAFIMR010000005">
    <property type="protein sequence ID" value="KAI1879132.1"/>
    <property type="molecule type" value="Genomic_DNA"/>
</dbReference>
<keyword evidence="6 8" id="KW-0408">Iron</keyword>
<dbReference type="GO" id="GO:0005506">
    <property type="term" value="F:iron ion binding"/>
    <property type="evidence" value="ECO:0007669"/>
    <property type="project" value="InterPro"/>
</dbReference>
<dbReference type="PRINTS" id="PR00385">
    <property type="entry name" value="P450"/>
</dbReference>
<dbReference type="Pfam" id="PF00067">
    <property type="entry name" value="p450"/>
    <property type="match status" value="1"/>
</dbReference>
<dbReference type="GO" id="GO:0004497">
    <property type="term" value="F:monooxygenase activity"/>
    <property type="evidence" value="ECO:0007669"/>
    <property type="project" value="UniProtKB-KW"/>
</dbReference>
<evidence type="ECO:0000256" key="1">
    <source>
        <dbReference type="ARBA" id="ARBA00001971"/>
    </source>
</evidence>
<dbReference type="Proteomes" id="UP000829685">
    <property type="component" value="Unassembled WGS sequence"/>
</dbReference>
<dbReference type="PANTHER" id="PTHR24305:SF157">
    <property type="entry name" value="N-ACETYLTRYPTOPHAN 6-HYDROXYLASE IVOC-RELATED"/>
    <property type="match status" value="1"/>
</dbReference>
<keyword evidence="9" id="KW-0812">Transmembrane</keyword>
<feature type="binding site" description="axial binding residue" evidence="8">
    <location>
        <position position="443"/>
    </location>
    <ligand>
        <name>heme</name>
        <dbReference type="ChEBI" id="CHEBI:30413"/>
    </ligand>
    <ligandPart>
        <name>Fe</name>
        <dbReference type="ChEBI" id="CHEBI:18248"/>
    </ligandPart>
</feature>
<sequence length="500" mass="56468">MAQNVSRQLQALPSIFETGCSIGDVAAGLVALMFVYRASVVVYRLFFSPLAKFPGPILAAATSWYEAFFDLWSQNFPDVLSDLHDVYGPIVRVSPTELSIRDAEYYNDLYVLGGKRRTNLIAGNRAGLGMSDAIATTVPHELHQLRRKAVENFFSKQSVTRLESRIHHEARSLDEKLLRYAGTGTIVRLDHAFSCVTGDLAGQFACGENPELLEGSEFNPECIAAMLPVAVLKAINPHVAGFRMFHLLSEGRIEKIKDEISKEKDHDEFHEKTSIFHHILRSDLPESEKDPARLKREAFALLAAGTITTAGTLTTITYFILANPEIEKRLRVELKRVTDCYPNQVPRWTDLEKIPYLTGCIKEGLRIARFMRRNPRISPDTDLKYKQWTIPKNTPVGMSICHMHMDPEVYPEPYKFIPERWIGDVDPRVNRNFVPFVKGSRNCLGLNLAWAEMYVVLGILFRPGGFKMSLDCDESDIVPIHDSDVGIPKADSRGLRVRFD</sequence>
<dbReference type="AlphaFoldDB" id="A0A9Q0ATZ0"/>
<evidence type="ECO:0000313" key="10">
    <source>
        <dbReference type="EMBL" id="KAI1879132.1"/>
    </source>
</evidence>
<dbReference type="InterPro" id="IPR002401">
    <property type="entry name" value="Cyt_P450_E_grp-I"/>
</dbReference>
<reference evidence="10" key="1">
    <citation type="submission" date="2021-03" db="EMBL/GenBank/DDBJ databases">
        <title>Revisited historic fungal species revealed as producer of novel bioactive compounds through whole genome sequencing and comparative genomics.</title>
        <authorList>
            <person name="Vignolle G.A."/>
            <person name="Hochenegger N."/>
            <person name="Mach R.L."/>
            <person name="Mach-Aigner A.R."/>
            <person name="Javad Rahimi M."/>
            <person name="Salim K.A."/>
            <person name="Chan C.M."/>
            <person name="Lim L.B.L."/>
            <person name="Cai F."/>
            <person name="Druzhinina I.S."/>
            <person name="U'Ren J.M."/>
            <person name="Derntl C."/>
        </authorList>
    </citation>
    <scope>NUCLEOTIDE SEQUENCE</scope>
    <source>
        <strain evidence="10">TUCIM 5799</strain>
    </source>
</reference>
<comment type="caution">
    <text evidence="10">The sequence shown here is derived from an EMBL/GenBank/DDBJ whole genome shotgun (WGS) entry which is preliminary data.</text>
</comment>
<organism evidence="10 11">
    <name type="scientific">Neoarthrinium moseri</name>
    <dbReference type="NCBI Taxonomy" id="1658444"/>
    <lineage>
        <taxon>Eukaryota</taxon>
        <taxon>Fungi</taxon>
        <taxon>Dikarya</taxon>
        <taxon>Ascomycota</taxon>
        <taxon>Pezizomycotina</taxon>
        <taxon>Sordariomycetes</taxon>
        <taxon>Xylariomycetidae</taxon>
        <taxon>Amphisphaeriales</taxon>
        <taxon>Apiosporaceae</taxon>
        <taxon>Neoarthrinium</taxon>
    </lineage>
</organism>
<evidence type="ECO:0000256" key="6">
    <source>
        <dbReference type="ARBA" id="ARBA00023004"/>
    </source>
</evidence>
<keyword evidence="5" id="KW-0560">Oxidoreductase</keyword>
<keyword evidence="9" id="KW-1133">Transmembrane helix</keyword>
<name>A0A9Q0ATZ0_9PEZI</name>
<evidence type="ECO:0008006" key="12">
    <source>
        <dbReference type="Google" id="ProtNLM"/>
    </source>
</evidence>
<keyword evidence="11" id="KW-1185">Reference proteome</keyword>
<keyword evidence="4 8" id="KW-0479">Metal-binding</keyword>
<dbReference type="GO" id="GO:0020037">
    <property type="term" value="F:heme binding"/>
    <property type="evidence" value="ECO:0007669"/>
    <property type="project" value="InterPro"/>
</dbReference>
<dbReference type="InterPro" id="IPR001128">
    <property type="entry name" value="Cyt_P450"/>
</dbReference>
<dbReference type="InterPro" id="IPR050121">
    <property type="entry name" value="Cytochrome_P450_monoxygenase"/>
</dbReference>
<dbReference type="SUPFAM" id="SSF48264">
    <property type="entry name" value="Cytochrome P450"/>
    <property type="match status" value="1"/>
</dbReference>
<dbReference type="Gene3D" id="1.10.630.10">
    <property type="entry name" value="Cytochrome P450"/>
    <property type="match status" value="1"/>
</dbReference>
<dbReference type="PRINTS" id="PR00463">
    <property type="entry name" value="EP450I"/>
</dbReference>
<evidence type="ECO:0000256" key="3">
    <source>
        <dbReference type="ARBA" id="ARBA00022617"/>
    </source>
</evidence>
<evidence type="ECO:0000256" key="5">
    <source>
        <dbReference type="ARBA" id="ARBA00023002"/>
    </source>
</evidence>
<keyword evidence="7" id="KW-0503">Monooxygenase</keyword>
<dbReference type="InterPro" id="IPR036396">
    <property type="entry name" value="Cyt_P450_sf"/>
</dbReference>
<keyword evidence="9" id="KW-0472">Membrane</keyword>
<evidence type="ECO:0000256" key="4">
    <source>
        <dbReference type="ARBA" id="ARBA00022723"/>
    </source>
</evidence>
<dbReference type="CDD" id="cd11062">
    <property type="entry name" value="CYP58-like"/>
    <property type="match status" value="1"/>
</dbReference>
<accession>A0A9Q0ATZ0</accession>
<evidence type="ECO:0000256" key="9">
    <source>
        <dbReference type="SAM" id="Phobius"/>
    </source>
</evidence>
<evidence type="ECO:0000313" key="11">
    <source>
        <dbReference type="Proteomes" id="UP000829685"/>
    </source>
</evidence>
<dbReference type="GO" id="GO:0016705">
    <property type="term" value="F:oxidoreductase activity, acting on paired donors, with incorporation or reduction of molecular oxygen"/>
    <property type="evidence" value="ECO:0007669"/>
    <property type="project" value="InterPro"/>
</dbReference>
<feature type="transmembrane region" description="Helical" evidence="9">
    <location>
        <begin position="299"/>
        <end position="321"/>
    </location>
</feature>
<dbReference type="PANTHER" id="PTHR24305">
    <property type="entry name" value="CYTOCHROME P450"/>
    <property type="match status" value="1"/>
</dbReference>
<evidence type="ECO:0000256" key="2">
    <source>
        <dbReference type="ARBA" id="ARBA00010617"/>
    </source>
</evidence>
<evidence type="ECO:0000256" key="8">
    <source>
        <dbReference type="PIRSR" id="PIRSR602401-1"/>
    </source>
</evidence>
<comment type="similarity">
    <text evidence="2">Belongs to the cytochrome P450 family.</text>
</comment>
<evidence type="ECO:0000256" key="7">
    <source>
        <dbReference type="ARBA" id="ARBA00023033"/>
    </source>
</evidence>
<proteinExistence type="inferred from homology"/>
<protein>
    <recommendedName>
        <fullName evidence="12">Cytochrome P450</fullName>
    </recommendedName>
</protein>
<gene>
    <name evidence="10" type="ORF">JX265_003309</name>
</gene>